<dbReference type="GO" id="GO:0003677">
    <property type="term" value="F:DNA binding"/>
    <property type="evidence" value="ECO:0007669"/>
    <property type="project" value="UniProtKB-KW"/>
</dbReference>
<evidence type="ECO:0008006" key="7">
    <source>
        <dbReference type="Google" id="ProtNLM"/>
    </source>
</evidence>
<feature type="domain" description="Lsr2 DNA-binding" evidence="4">
    <location>
        <begin position="75"/>
        <end position="110"/>
    </location>
</feature>
<dbReference type="Pfam" id="PF11774">
    <property type="entry name" value="Lsr2"/>
    <property type="match status" value="1"/>
</dbReference>
<dbReference type="GO" id="GO:0016746">
    <property type="term" value="F:acyltransferase activity"/>
    <property type="evidence" value="ECO:0007669"/>
    <property type="project" value="InterPro"/>
</dbReference>
<dbReference type="Pfam" id="PF23359">
    <property type="entry name" value="Lsr2_DNA-bd"/>
    <property type="match status" value="1"/>
</dbReference>
<dbReference type="EMBL" id="JROO01000036">
    <property type="protein sequence ID" value="KIH97524.1"/>
    <property type="molecule type" value="Genomic_DNA"/>
</dbReference>
<dbReference type="InterPro" id="IPR024412">
    <property type="entry name" value="Lsr2_dim_dom"/>
</dbReference>
<evidence type="ECO:0000313" key="6">
    <source>
        <dbReference type="Proteomes" id="UP000031675"/>
    </source>
</evidence>
<organism evidence="5 6">
    <name type="scientific">Streptomonospora alba</name>
    <dbReference type="NCBI Taxonomy" id="183763"/>
    <lineage>
        <taxon>Bacteria</taxon>
        <taxon>Bacillati</taxon>
        <taxon>Actinomycetota</taxon>
        <taxon>Actinomycetes</taxon>
        <taxon>Streptosporangiales</taxon>
        <taxon>Nocardiopsidaceae</taxon>
        <taxon>Streptomonospora</taxon>
    </lineage>
</organism>
<dbReference type="InterPro" id="IPR042261">
    <property type="entry name" value="Lsr2-like_dimerization"/>
</dbReference>
<accession>A0A0C2FE90</accession>
<feature type="domain" description="Lsr2 dimerization" evidence="3">
    <location>
        <begin position="1"/>
        <end position="57"/>
    </location>
</feature>
<protein>
    <recommendedName>
        <fullName evidence="7">Nucleoid-associated protein Lsr2</fullName>
    </recommendedName>
</protein>
<evidence type="ECO:0000259" key="3">
    <source>
        <dbReference type="Pfam" id="PF11774"/>
    </source>
</evidence>
<evidence type="ECO:0000259" key="4">
    <source>
        <dbReference type="Pfam" id="PF23359"/>
    </source>
</evidence>
<feature type="region of interest" description="Disordered" evidence="2">
    <location>
        <begin position="52"/>
        <end position="82"/>
    </location>
</feature>
<gene>
    <name evidence="5" type="ORF">LP52_18455</name>
</gene>
<dbReference type="InterPro" id="IPR036625">
    <property type="entry name" value="E3-bd_dom_sf"/>
</dbReference>
<sequence>MAQKVQVLLVDDLDGGEAEETVSFGVDGSAYEIDLSADNATKLREALAPYVEAARKAPSKSSGRGGKRQQRNAPSRERSAEIRAWAKAAGKQVNERGRIPAAIVAEYEAAQR</sequence>
<dbReference type="Proteomes" id="UP000031675">
    <property type="component" value="Unassembled WGS sequence"/>
</dbReference>
<evidence type="ECO:0000256" key="2">
    <source>
        <dbReference type="SAM" id="MobiDB-lite"/>
    </source>
</evidence>
<keyword evidence="1" id="KW-0238">DNA-binding</keyword>
<keyword evidence="6" id="KW-1185">Reference proteome</keyword>
<reference evidence="6" key="1">
    <citation type="journal article" date="2015" name="Chem. Biol.">
        <title>Structure, bioactivity, and resistance mechanism of streptomonomicin, an unusual lasso Peptide from an understudied halophilic actinomycete.</title>
        <authorList>
            <person name="Metelev M."/>
            <person name="Tietz J.I."/>
            <person name="Melby J.O."/>
            <person name="Blair P.M."/>
            <person name="Zhu L."/>
            <person name="Livnat I."/>
            <person name="Severinov K."/>
            <person name="Mitchell D.A."/>
        </authorList>
    </citation>
    <scope>NUCLEOTIDE SEQUENCE [LARGE SCALE GENOMIC DNA]</scope>
    <source>
        <strain evidence="6">YIM 90003</strain>
    </source>
</reference>
<dbReference type="Gene3D" id="4.10.320.10">
    <property type="entry name" value="E3-binding domain"/>
    <property type="match status" value="1"/>
</dbReference>
<dbReference type="RefSeq" id="WP_040275338.1">
    <property type="nucleotide sequence ID" value="NZ_JROO01000036.1"/>
</dbReference>
<proteinExistence type="predicted"/>
<comment type="caution">
    <text evidence="5">The sequence shown here is derived from an EMBL/GenBank/DDBJ whole genome shotgun (WGS) entry which is preliminary data.</text>
</comment>
<dbReference type="InterPro" id="IPR055370">
    <property type="entry name" value="Lsr2_DNA-bd"/>
</dbReference>
<name>A0A0C2FE90_9ACTN</name>
<dbReference type="STRING" id="183763.LP52_18455"/>
<evidence type="ECO:0000313" key="5">
    <source>
        <dbReference type="EMBL" id="KIH97524.1"/>
    </source>
</evidence>
<evidence type="ECO:0000256" key="1">
    <source>
        <dbReference type="ARBA" id="ARBA00023125"/>
    </source>
</evidence>
<dbReference type="AlphaFoldDB" id="A0A0C2FE90"/>
<dbReference type="Gene3D" id="3.30.60.230">
    <property type="entry name" value="Lsr2, dimerization domain"/>
    <property type="match status" value="1"/>
</dbReference>
<dbReference type="OrthoDB" id="4113332at2"/>